<dbReference type="InterPro" id="IPR043502">
    <property type="entry name" value="DNA/RNA_pol_sf"/>
</dbReference>
<feature type="region of interest" description="Disordered" evidence="8">
    <location>
        <begin position="268"/>
        <end position="296"/>
    </location>
</feature>
<dbReference type="OMA" id="CTITIRN"/>
<evidence type="ECO:0000259" key="9">
    <source>
        <dbReference type="PROSITE" id="PS50175"/>
    </source>
</evidence>
<dbReference type="GO" id="GO:0003964">
    <property type="term" value="F:RNA-directed DNA polymerase activity"/>
    <property type="evidence" value="ECO:0007669"/>
    <property type="project" value="UniProtKB-KW"/>
</dbReference>
<dbReference type="CDD" id="cd01647">
    <property type="entry name" value="RT_LTR"/>
    <property type="match status" value="1"/>
</dbReference>
<dbReference type="GO" id="GO:0004190">
    <property type="term" value="F:aspartic-type endopeptidase activity"/>
    <property type="evidence" value="ECO:0007669"/>
    <property type="project" value="UniProtKB-KW"/>
</dbReference>
<feature type="region of interest" description="Disordered" evidence="8">
    <location>
        <begin position="32"/>
        <end position="52"/>
    </location>
</feature>
<dbReference type="InterPro" id="IPR001969">
    <property type="entry name" value="Aspartic_peptidase_AS"/>
</dbReference>
<evidence type="ECO:0000256" key="7">
    <source>
        <dbReference type="ARBA" id="ARBA00022918"/>
    </source>
</evidence>
<dbReference type="OrthoDB" id="2289648at2759"/>
<keyword evidence="4" id="KW-0064">Aspartyl protease</keyword>
<dbReference type="Pfam" id="PF00078">
    <property type="entry name" value="RVT_1"/>
    <property type="match status" value="1"/>
</dbReference>
<dbReference type="PROSITE" id="PS00141">
    <property type="entry name" value="ASP_PROTEASE"/>
    <property type="match status" value="1"/>
</dbReference>
<dbReference type="InterPro" id="IPR000477">
    <property type="entry name" value="RT_dom"/>
</dbReference>
<dbReference type="GO" id="GO:0006508">
    <property type="term" value="P:proteolysis"/>
    <property type="evidence" value="ECO:0007669"/>
    <property type="project" value="InterPro"/>
</dbReference>
<dbReference type="GO" id="GO:0005634">
    <property type="term" value="C:nucleus"/>
    <property type="evidence" value="ECO:0007669"/>
    <property type="project" value="UniProtKB-ARBA"/>
</dbReference>
<feature type="region of interest" description="Disordered" evidence="8">
    <location>
        <begin position="315"/>
        <end position="377"/>
    </location>
</feature>
<dbReference type="Gene3D" id="3.30.70.270">
    <property type="match status" value="1"/>
</dbReference>
<dbReference type="STRING" id="4829.A0A168S2G4"/>
<feature type="domain" description="Integrase catalytic" evidence="10">
    <location>
        <begin position="771"/>
        <end position="879"/>
    </location>
</feature>
<evidence type="ECO:0000256" key="6">
    <source>
        <dbReference type="ARBA" id="ARBA00022801"/>
    </source>
</evidence>
<dbReference type="SUPFAM" id="SSF56672">
    <property type="entry name" value="DNA/RNA polymerases"/>
    <property type="match status" value="1"/>
</dbReference>
<evidence type="ECO:0000313" key="12">
    <source>
        <dbReference type="Proteomes" id="UP000078561"/>
    </source>
</evidence>
<reference evidence="11" key="1">
    <citation type="submission" date="2016-04" db="EMBL/GenBank/DDBJ databases">
        <authorList>
            <person name="Evans L.H."/>
            <person name="Alamgir A."/>
            <person name="Owens N."/>
            <person name="Weber N.D."/>
            <person name="Virtaneva K."/>
            <person name="Barbian K."/>
            <person name="Babar A."/>
            <person name="Rosenke K."/>
        </authorList>
    </citation>
    <scope>NUCLEOTIDE SEQUENCE [LARGE SCALE GENOMIC DNA]</scope>
    <source>
        <strain evidence="11">CBS 101.48</strain>
    </source>
</reference>
<dbReference type="Gene3D" id="2.40.70.10">
    <property type="entry name" value="Acid Proteases"/>
    <property type="match status" value="1"/>
</dbReference>
<dbReference type="Pfam" id="PF13975">
    <property type="entry name" value="gag-asp_proteas"/>
    <property type="match status" value="1"/>
</dbReference>
<keyword evidence="2" id="KW-0548">Nucleotidyltransferase</keyword>
<keyword evidence="3" id="KW-0540">Nuclease</keyword>
<dbReference type="InterPro" id="IPR036397">
    <property type="entry name" value="RNaseH_sf"/>
</dbReference>
<gene>
    <name evidence="11" type="primary">ABSGL_13353.1 scaffold 13664</name>
</gene>
<dbReference type="InParanoid" id="A0A168S2G4"/>
<dbReference type="SUPFAM" id="SSF53098">
    <property type="entry name" value="Ribonuclease H-like"/>
    <property type="match status" value="1"/>
</dbReference>
<evidence type="ECO:0000256" key="5">
    <source>
        <dbReference type="ARBA" id="ARBA00022759"/>
    </source>
</evidence>
<keyword evidence="5" id="KW-0255">Endonuclease</keyword>
<feature type="compositionally biased region" description="Basic residues" evidence="8">
    <location>
        <begin position="334"/>
        <end position="345"/>
    </location>
</feature>
<dbReference type="GO" id="GO:0003676">
    <property type="term" value="F:nucleic acid binding"/>
    <property type="evidence" value="ECO:0007669"/>
    <property type="project" value="InterPro"/>
</dbReference>
<dbReference type="InterPro" id="IPR021109">
    <property type="entry name" value="Peptidase_aspartic_dom_sf"/>
</dbReference>
<dbReference type="InterPro" id="IPR001584">
    <property type="entry name" value="Integrase_cat-core"/>
</dbReference>
<dbReference type="Proteomes" id="UP000078561">
    <property type="component" value="Unassembled WGS sequence"/>
</dbReference>
<evidence type="ECO:0000256" key="4">
    <source>
        <dbReference type="ARBA" id="ARBA00022750"/>
    </source>
</evidence>
<dbReference type="AlphaFoldDB" id="A0A168S2G4"/>
<feature type="non-terminal residue" evidence="11">
    <location>
        <position position="1"/>
    </location>
</feature>
<keyword evidence="12" id="KW-1185">Reference proteome</keyword>
<evidence type="ECO:0000256" key="3">
    <source>
        <dbReference type="ARBA" id="ARBA00022722"/>
    </source>
</evidence>
<feature type="compositionally biased region" description="Polar residues" evidence="8">
    <location>
        <begin position="364"/>
        <end position="377"/>
    </location>
</feature>
<feature type="domain" description="Peptidase A2" evidence="9">
    <location>
        <begin position="422"/>
        <end position="437"/>
    </location>
</feature>
<dbReference type="SUPFAM" id="SSF50630">
    <property type="entry name" value="Acid proteases"/>
    <property type="match status" value="1"/>
</dbReference>
<evidence type="ECO:0000259" key="10">
    <source>
        <dbReference type="PROSITE" id="PS50994"/>
    </source>
</evidence>
<evidence type="ECO:0000256" key="8">
    <source>
        <dbReference type="SAM" id="MobiDB-lite"/>
    </source>
</evidence>
<keyword evidence="1" id="KW-0808">Transferase</keyword>
<keyword evidence="7" id="KW-0695">RNA-directed DNA polymerase</keyword>
<keyword evidence="6" id="KW-0378">Hydrolase</keyword>
<organism evidence="11">
    <name type="scientific">Absidia glauca</name>
    <name type="common">Pin mould</name>
    <dbReference type="NCBI Taxonomy" id="4829"/>
    <lineage>
        <taxon>Eukaryota</taxon>
        <taxon>Fungi</taxon>
        <taxon>Fungi incertae sedis</taxon>
        <taxon>Mucoromycota</taxon>
        <taxon>Mucoromycotina</taxon>
        <taxon>Mucoromycetes</taxon>
        <taxon>Mucorales</taxon>
        <taxon>Cunninghamellaceae</taxon>
        <taxon>Absidia</taxon>
    </lineage>
</organism>
<feature type="compositionally biased region" description="Polar residues" evidence="8">
    <location>
        <begin position="268"/>
        <end position="291"/>
    </location>
</feature>
<dbReference type="Gene3D" id="3.10.10.10">
    <property type="entry name" value="HIV Type 1 Reverse Transcriptase, subunit A, domain 1"/>
    <property type="match status" value="1"/>
</dbReference>
<dbReference type="Gene3D" id="3.30.420.10">
    <property type="entry name" value="Ribonuclease H-like superfamily/Ribonuclease H"/>
    <property type="match status" value="1"/>
</dbReference>
<dbReference type="InterPro" id="IPR050951">
    <property type="entry name" value="Retrovirus_Pol_polyprotein"/>
</dbReference>
<proteinExistence type="predicted"/>
<dbReference type="GO" id="GO:0004519">
    <property type="term" value="F:endonuclease activity"/>
    <property type="evidence" value="ECO:0007669"/>
    <property type="project" value="UniProtKB-KW"/>
</dbReference>
<dbReference type="PANTHER" id="PTHR37984:SF5">
    <property type="entry name" value="PROTEIN NYNRIN-LIKE"/>
    <property type="match status" value="1"/>
</dbReference>
<dbReference type="PROSITE" id="PS50994">
    <property type="entry name" value="INTEGRASE"/>
    <property type="match status" value="1"/>
</dbReference>
<evidence type="ECO:0000313" key="11">
    <source>
        <dbReference type="EMBL" id="SAM07710.1"/>
    </source>
</evidence>
<dbReference type="PROSITE" id="PS50175">
    <property type="entry name" value="ASP_PROT_RETROV"/>
    <property type="match status" value="1"/>
</dbReference>
<dbReference type="InterPro" id="IPR043128">
    <property type="entry name" value="Rev_trsase/Diguanyl_cyclase"/>
</dbReference>
<dbReference type="GO" id="GO:0015074">
    <property type="term" value="P:DNA integration"/>
    <property type="evidence" value="ECO:0007669"/>
    <property type="project" value="InterPro"/>
</dbReference>
<dbReference type="CDD" id="cd00303">
    <property type="entry name" value="retropepsin_like"/>
    <property type="match status" value="1"/>
</dbReference>
<dbReference type="InterPro" id="IPR012337">
    <property type="entry name" value="RNaseH-like_sf"/>
</dbReference>
<evidence type="ECO:0000256" key="2">
    <source>
        <dbReference type="ARBA" id="ARBA00022695"/>
    </source>
</evidence>
<dbReference type="PANTHER" id="PTHR37984">
    <property type="entry name" value="PROTEIN CBG26694"/>
    <property type="match status" value="1"/>
</dbReference>
<evidence type="ECO:0008006" key="13">
    <source>
        <dbReference type="Google" id="ProtNLM"/>
    </source>
</evidence>
<dbReference type="EMBL" id="LT554761">
    <property type="protein sequence ID" value="SAM07710.1"/>
    <property type="molecule type" value="Genomic_DNA"/>
</dbReference>
<evidence type="ECO:0000256" key="1">
    <source>
        <dbReference type="ARBA" id="ARBA00022679"/>
    </source>
</evidence>
<sequence length="940" mass="105472">PSQLTINTKAETSDTLSSHLSKLSLREKFSSMASNDETTTQQMPPMPPTQQAPAQGAVEYWTLYMRYERAKSVTSPKYQLEHSLRIWFMDYERQAGVQGVLNLDDCPEHVSKSMPPVIQNWIPTLPVETRTLWSSFKDSLLRRFGKPAFDENKTLYKALIDLKQHPNQPISIHAANWEHQLSLLAETLDANQQAIIFVQSLAQRDFRMALLNWVDDKTPESVDLVIQKTMHMETQAQIMRDLQLASSAPASTAPYDPNAMEVDYVNSKQLPSTQKPPKSSHPNKQPSSDSQLKYAYDKNGNPICDHCRQKHRTKDCTQHQQLQPTSPNNNNNKGPKRGRRRHSSKNKNNNKPDSVASIDASEKQAGNGSKDNVTVNTLDTSPLPSISCFTDLYTSNCIQHVNNAGPSQRTPICTITIRNQQCDALVDTGADISLINEDLANQLKLDINTQRRVSYMDVNQNVQSTVGSVTLTLLDAPVTLHVIRKMKHKIIFGWDTLSTLNGIIDTSSNCITLRNNNQHMILRFASTPMVHTLDTLQYQDALKQVVQKHSSIIPENTKRPSVTHLLHFSFDLLPELKPIFIPPRRLHPTLQQLLDKELEDLCQLGICTKVNFSDWACAAALVPKPDGSYRLTKLPSLFAFTLPTCKTPLPLLVPAAYSPNSTWPTTLSARSGLYQFNVMPFGLVNAPAFFQQLMMTTLGALLWSCCIAYMVDIILYSQSFQEHLVHLDLVMSTLKAATLSHKLSKCQFARPSGQHTKTSTRKAICPMSHTAGAFPWQRVAMDFLGPLPPSTLGFKYVLFDMDTFSRYAELFPVASTSQTHLANLLYHTLIPRHELSEEFLSDNGPPSTSALVTTLAQLLQVDLRYSPPYQDSISSNIRRNGSDHQQMSLQCAHLSNQGILPTIRLIPPSKIMLFPFRFLTQISSNSSLSLFFLLSLPVSL</sequence>
<protein>
    <recommendedName>
        <fullName evidence="13">Integrase catalytic domain-containing protein</fullName>
    </recommendedName>
</protein>
<keyword evidence="4" id="KW-0645">Protease</keyword>
<dbReference type="InterPro" id="IPR001995">
    <property type="entry name" value="Peptidase_A2_cat"/>
</dbReference>
<accession>A0A168S2G4</accession>
<name>A0A168S2G4_ABSGL</name>